<dbReference type="InterPro" id="IPR002347">
    <property type="entry name" value="SDR_fam"/>
</dbReference>
<accession>A0A9E6XZW2</accession>
<evidence type="ECO:0000313" key="4">
    <source>
        <dbReference type="EMBL" id="UGS37057.1"/>
    </source>
</evidence>
<dbReference type="NCBIfam" id="NF009466">
    <property type="entry name" value="PRK12826.1-2"/>
    <property type="match status" value="1"/>
</dbReference>
<dbReference type="PANTHER" id="PTHR42879:SF2">
    <property type="entry name" value="3-OXOACYL-[ACYL-CARRIER-PROTEIN] REDUCTASE FABG"/>
    <property type="match status" value="1"/>
</dbReference>
<dbReference type="GO" id="GO:0004316">
    <property type="term" value="F:3-oxoacyl-[acyl-carrier-protein] reductase (NADPH) activity"/>
    <property type="evidence" value="ECO:0007669"/>
    <property type="project" value="UniProtKB-EC"/>
</dbReference>
<evidence type="ECO:0000313" key="5">
    <source>
        <dbReference type="Proteomes" id="UP001162834"/>
    </source>
</evidence>
<dbReference type="PROSITE" id="PS00061">
    <property type="entry name" value="ADH_SHORT"/>
    <property type="match status" value="1"/>
</dbReference>
<dbReference type="AlphaFoldDB" id="A0A9E6XZW2"/>
<dbReference type="KEGG" id="sbae:DSM104329_03469"/>
<dbReference type="InterPro" id="IPR050259">
    <property type="entry name" value="SDR"/>
</dbReference>
<dbReference type="GO" id="GO:0032787">
    <property type="term" value="P:monocarboxylic acid metabolic process"/>
    <property type="evidence" value="ECO:0007669"/>
    <property type="project" value="UniProtKB-ARBA"/>
</dbReference>
<gene>
    <name evidence="4" type="primary">fabG_10</name>
    <name evidence="4" type="ORF">DSM104329_03469</name>
</gene>
<proteinExistence type="inferred from homology"/>
<dbReference type="PRINTS" id="PR00080">
    <property type="entry name" value="SDRFAMILY"/>
</dbReference>
<dbReference type="EMBL" id="CP087164">
    <property type="protein sequence ID" value="UGS37057.1"/>
    <property type="molecule type" value="Genomic_DNA"/>
</dbReference>
<comment type="similarity">
    <text evidence="1">Belongs to the short-chain dehydrogenases/reductases (SDR) family.</text>
</comment>
<keyword evidence="5" id="KW-1185">Reference proteome</keyword>
<dbReference type="FunFam" id="3.40.50.720:FF:000173">
    <property type="entry name" value="3-oxoacyl-[acyl-carrier protein] reductase"/>
    <property type="match status" value="1"/>
</dbReference>
<organism evidence="4 5">
    <name type="scientific">Capillimicrobium parvum</name>
    <dbReference type="NCBI Taxonomy" id="2884022"/>
    <lineage>
        <taxon>Bacteria</taxon>
        <taxon>Bacillati</taxon>
        <taxon>Actinomycetota</taxon>
        <taxon>Thermoleophilia</taxon>
        <taxon>Solirubrobacterales</taxon>
        <taxon>Capillimicrobiaceae</taxon>
        <taxon>Capillimicrobium</taxon>
    </lineage>
</organism>
<evidence type="ECO:0000259" key="3">
    <source>
        <dbReference type="SMART" id="SM00822"/>
    </source>
</evidence>
<dbReference type="PANTHER" id="PTHR42879">
    <property type="entry name" value="3-OXOACYL-(ACYL-CARRIER-PROTEIN) REDUCTASE"/>
    <property type="match status" value="1"/>
</dbReference>
<dbReference type="Pfam" id="PF13561">
    <property type="entry name" value="adh_short_C2"/>
    <property type="match status" value="1"/>
</dbReference>
<evidence type="ECO:0000256" key="1">
    <source>
        <dbReference type="ARBA" id="ARBA00006484"/>
    </source>
</evidence>
<dbReference type="InterPro" id="IPR057326">
    <property type="entry name" value="KR_dom"/>
</dbReference>
<dbReference type="InterPro" id="IPR036291">
    <property type="entry name" value="NAD(P)-bd_dom_sf"/>
</dbReference>
<dbReference type="Gene3D" id="3.40.50.720">
    <property type="entry name" value="NAD(P)-binding Rossmann-like Domain"/>
    <property type="match status" value="1"/>
</dbReference>
<dbReference type="SUPFAM" id="SSF51735">
    <property type="entry name" value="NAD(P)-binding Rossmann-fold domains"/>
    <property type="match status" value="1"/>
</dbReference>
<dbReference type="Proteomes" id="UP001162834">
    <property type="component" value="Chromosome"/>
</dbReference>
<protein>
    <submittedName>
        <fullName evidence="4">3-oxoacyl-[acyl-carrier-protein] reductase FabG</fullName>
        <ecNumber evidence="4">1.1.1.100</ecNumber>
    </submittedName>
</protein>
<dbReference type="EC" id="1.1.1.100" evidence="4"/>
<sequence length="264" mass="27248">MDNAEHAPFRLDGRVALVTGAASGIGAATARALARNGADLALGWYAQDPHEIDGVVADVEALGRRALAIEGDVADTAAVEATVSRAADELGRLDIVVANAAIARATDSAELSDDEWSRVLDVDLAGVFRCFRAAIPHMRRAGWGRLLATSSVSGTSVGWSRHAHYSAAKAGIAGMVKALAVELAPTGITVNALAPGIIVTAQSLDPVSSLGPDGLAEIVNRIPARRNGEPEDIANVFAFLASEESAYLTGQTIVVDGGFTITLD</sequence>
<dbReference type="PRINTS" id="PR00081">
    <property type="entry name" value="GDHRDH"/>
</dbReference>
<keyword evidence="2 4" id="KW-0560">Oxidoreductase</keyword>
<evidence type="ECO:0000256" key="2">
    <source>
        <dbReference type="ARBA" id="ARBA00023002"/>
    </source>
</evidence>
<dbReference type="InterPro" id="IPR020904">
    <property type="entry name" value="Sc_DH/Rdtase_CS"/>
</dbReference>
<feature type="domain" description="Ketoreductase" evidence="3">
    <location>
        <begin position="14"/>
        <end position="196"/>
    </location>
</feature>
<name>A0A9E6XZW2_9ACTN</name>
<dbReference type="SMART" id="SM00822">
    <property type="entry name" value="PKS_KR"/>
    <property type="match status" value="1"/>
</dbReference>
<reference evidence="4" key="1">
    <citation type="journal article" date="2022" name="Int. J. Syst. Evol. Microbiol.">
        <title>Pseudomonas aegrilactucae sp. nov. and Pseudomonas morbosilactucae sp. nov., pathogens causing bacterial rot of lettuce in Japan.</title>
        <authorList>
            <person name="Sawada H."/>
            <person name="Fujikawa T."/>
            <person name="Satou M."/>
        </authorList>
    </citation>
    <scope>NUCLEOTIDE SEQUENCE</scope>
    <source>
        <strain evidence="4">0166_1</strain>
    </source>
</reference>